<dbReference type="GO" id="GO:0005886">
    <property type="term" value="C:plasma membrane"/>
    <property type="evidence" value="ECO:0007669"/>
    <property type="project" value="UniProtKB-SubCell"/>
</dbReference>
<evidence type="ECO:0000256" key="8">
    <source>
        <dbReference type="ARBA" id="ARBA00022777"/>
    </source>
</evidence>
<dbReference type="NCBIfam" id="TIGR02003">
    <property type="entry name" value="PTS-II-BC-unk1"/>
    <property type="match status" value="1"/>
</dbReference>
<evidence type="ECO:0000256" key="5">
    <source>
        <dbReference type="ARBA" id="ARBA00022679"/>
    </source>
</evidence>
<feature type="transmembrane region" description="Helical" evidence="13">
    <location>
        <begin position="335"/>
        <end position="353"/>
    </location>
</feature>
<dbReference type="RefSeq" id="WP_122901885.1">
    <property type="nucleotide sequence ID" value="NZ_RHIB01000004.1"/>
</dbReference>
<keyword evidence="10 13" id="KW-0472">Membrane</keyword>
<comment type="caution">
    <text evidence="16">The sequence shown here is derived from an EMBL/GenBank/DDBJ whole genome shotgun (WGS) entry which is preliminary data.</text>
</comment>
<dbReference type="InterPro" id="IPR013013">
    <property type="entry name" value="PTS_EIIC_1"/>
</dbReference>
<feature type="domain" description="PTS EIIC type-1" evidence="15">
    <location>
        <begin position="3"/>
        <end position="448"/>
    </location>
</feature>
<feature type="transmembrane region" description="Helical" evidence="13">
    <location>
        <begin position="12"/>
        <end position="36"/>
    </location>
</feature>
<feature type="transmembrane region" description="Helical" evidence="13">
    <location>
        <begin position="414"/>
        <end position="436"/>
    </location>
</feature>
<feature type="transmembrane region" description="Helical" evidence="13">
    <location>
        <begin position="56"/>
        <end position="77"/>
    </location>
</feature>
<evidence type="ECO:0000313" key="17">
    <source>
        <dbReference type="Proteomes" id="UP000278746"/>
    </source>
</evidence>
<comment type="subcellular location">
    <subcellularLocation>
        <location evidence="1">Cell membrane</location>
        <topology evidence="1">Multi-pass membrane protein</topology>
    </subcellularLocation>
</comment>
<dbReference type="InterPro" id="IPR001996">
    <property type="entry name" value="PTS_IIB_1"/>
</dbReference>
<dbReference type="SUPFAM" id="SSF55604">
    <property type="entry name" value="Glucose permease domain IIB"/>
    <property type="match status" value="1"/>
</dbReference>
<dbReference type="PROSITE" id="PS01035">
    <property type="entry name" value="PTS_EIIB_TYPE_1_CYS"/>
    <property type="match status" value="1"/>
</dbReference>
<gene>
    <name evidence="16" type="ORF">EBO34_19405</name>
</gene>
<proteinExistence type="predicted"/>
<dbReference type="Gene3D" id="3.30.1360.60">
    <property type="entry name" value="Glucose permease domain IIB"/>
    <property type="match status" value="1"/>
</dbReference>
<name>A0A3M7TQ03_9BACI</name>
<dbReference type="CDD" id="cd00212">
    <property type="entry name" value="PTS_IIB_glc"/>
    <property type="match status" value="1"/>
</dbReference>
<keyword evidence="17" id="KW-1185">Reference proteome</keyword>
<dbReference type="GO" id="GO:0009401">
    <property type="term" value="P:phosphoenolpyruvate-dependent sugar phosphotransferase system"/>
    <property type="evidence" value="ECO:0007669"/>
    <property type="project" value="UniProtKB-KW"/>
</dbReference>
<reference evidence="16 17" key="1">
    <citation type="submission" date="2018-10" db="EMBL/GenBank/DDBJ databases">
        <title>Bacillus Keqinensis sp. nov., a moderately halophilic bacterium isolated from a saline-alkaline lake.</title>
        <authorList>
            <person name="Wang H."/>
        </authorList>
    </citation>
    <scope>NUCLEOTIDE SEQUENCE [LARGE SCALE GENOMIC DNA]</scope>
    <source>
        <strain evidence="16 17">KQ-3</strain>
    </source>
</reference>
<keyword evidence="6" id="KW-0598">Phosphotransferase system</keyword>
<evidence type="ECO:0000256" key="13">
    <source>
        <dbReference type="SAM" id="Phobius"/>
    </source>
</evidence>
<dbReference type="InterPro" id="IPR003352">
    <property type="entry name" value="PTS_EIIC"/>
</dbReference>
<feature type="active site" description="Phosphocysteine intermediate; for EIIB activity" evidence="11">
    <location>
        <position position="493"/>
    </location>
</feature>
<dbReference type="PROSITE" id="PS51098">
    <property type="entry name" value="PTS_EIIB_TYPE_1"/>
    <property type="match status" value="1"/>
</dbReference>
<keyword evidence="9 13" id="KW-1133">Transmembrane helix</keyword>
<dbReference type="Pfam" id="PF02378">
    <property type="entry name" value="PTS_EIIC"/>
    <property type="match status" value="1"/>
</dbReference>
<dbReference type="OrthoDB" id="9764327at2"/>
<evidence type="ECO:0000256" key="7">
    <source>
        <dbReference type="ARBA" id="ARBA00022692"/>
    </source>
</evidence>
<feature type="transmembrane region" description="Helical" evidence="13">
    <location>
        <begin position="178"/>
        <end position="201"/>
    </location>
</feature>
<keyword evidence="4" id="KW-0762">Sugar transport</keyword>
<dbReference type="PROSITE" id="PS51103">
    <property type="entry name" value="PTS_EIIC_TYPE_1"/>
    <property type="match status" value="1"/>
</dbReference>
<dbReference type="InterPro" id="IPR036878">
    <property type="entry name" value="Glu_permease_IIB"/>
</dbReference>
<protein>
    <submittedName>
        <fullName evidence="16">PTS transporter subunit IICB</fullName>
    </submittedName>
</protein>
<keyword evidence="8" id="KW-0418">Kinase</keyword>
<evidence type="ECO:0000313" key="16">
    <source>
        <dbReference type="EMBL" id="RNA66366.1"/>
    </source>
</evidence>
<evidence type="ECO:0000259" key="14">
    <source>
        <dbReference type="PROSITE" id="PS51098"/>
    </source>
</evidence>
<evidence type="ECO:0000256" key="2">
    <source>
        <dbReference type="ARBA" id="ARBA00022448"/>
    </source>
</evidence>
<feature type="transmembrane region" description="Helical" evidence="13">
    <location>
        <begin position="129"/>
        <end position="157"/>
    </location>
</feature>
<dbReference type="GO" id="GO:0008982">
    <property type="term" value="F:protein-N(PI)-phosphohistidine-sugar phosphotransferase activity"/>
    <property type="evidence" value="ECO:0007669"/>
    <property type="project" value="InterPro"/>
</dbReference>
<feature type="compositionally biased region" description="Polar residues" evidence="12">
    <location>
        <begin position="456"/>
        <end position="470"/>
    </location>
</feature>
<sequence>MPILSFDFWQKFGKALLVVVAVMPAAGIMISLGKALAMIDIDFALLQAVARIMEDIGWAIITNLHILFAVAIGGSWAKERAGGAFAALIAFILMNRITGAIFGVNEGMLNDPAATVQTMFGSELVVTDYFISVMGAPALNMGVFIGIVSGFLGAALFNRFYNFDRLPQALAFFNGKRFVPFTVIVGSVIVAFLLSLIWPMVQTALNNFGEWIATSRNTAPVIAPFIFGALERLLLPFGLHHMLTVPMNYTELGGTYMIQTGEAAGRIVAGQDPLWLAWITDLNNWLAQGDMEAYNDLKEDVAPARFKAGQVITSTAALIGIAYAMYKNVDEDKKAKYKSVFLSAGLAVFLTGVTEPIEFMFMFAAPVLYIIYAIMTGMAFAVVDLIDLRVHSFGIIELLTRTPLMINAGIGRDLINFVITCAVFFGLNYGVATFMIRKFNLPTPGRNGNYIDNGKEGSSPTTATNEDGEDNSQAAQVIALLGGRDNIEDVDACMTRLRVTVKNLEAVADEGEWKKNGALGLIRKNRGVQAIYGPKADVLKSDIQDRLGA</sequence>
<evidence type="ECO:0000256" key="9">
    <source>
        <dbReference type="ARBA" id="ARBA00022989"/>
    </source>
</evidence>
<dbReference type="InterPro" id="IPR050429">
    <property type="entry name" value="PTS_Glucose_EIICBA"/>
</dbReference>
<feature type="transmembrane region" description="Helical" evidence="13">
    <location>
        <begin position="359"/>
        <end position="383"/>
    </location>
</feature>
<evidence type="ECO:0000256" key="4">
    <source>
        <dbReference type="ARBA" id="ARBA00022597"/>
    </source>
</evidence>
<feature type="transmembrane region" description="Helical" evidence="13">
    <location>
        <begin position="84"/>
        <end position="104"/>
    </location>
</feature>
<feature type="region of interest" description="Disordered" evidence="12">
    <location>
        <begin position="449"/>
        <end position="470"/>
    </location>
</feature>
<dbReference type="EMBL" id="RHIB01000004">
    <property type="protein sequence ID" value="RNA66366.1"/>
    <property type="molecule type" value="Genomic_DNA"/>
</dbReference>
<evidence type="ECO:0000256" key="1">
    <source>
        <dbReference type="ARBA" id="ARBA00004651"/>
    </source>
</evidence>
<dbReference type="InterPro" id="IPR018113">
    <property type="entry name" value="PTrfase_EIIB_Cys"/>
</dbReference>
<evidence type="ECO:0000256" key="3">
    <source>
        <dbReference type="ARBA" id="ARBA00022475"/>
    </source>
</evidence>
<accession>A0A3M7TQ03</accession>
<keyword evidence="5" id="KW-0808">Transferase</keyword>
<evidence type="ECO:0000256" key="12">
    <source>
        <dbReference type="SAM" id="MobiDB-lite"/>
    </source>
</evidence>
<dbReference type="GO" id="GO:0016301">
    <property type="term" value="F:kinase activity"/>
    <property type="evidence" value="ECO:0007669"/>
    <property type="project" value="UniProtKB-KW"/>
</dbReference>
<dbReference type="AlphaFoldDB" id="A0A3M7TQ03"/>
<dbReference type="NCBIfam" id="TIGR00826">
    <property type="entry name" value="EIIB_glc"/>
    <property type="match status" value="1"/>
</dbReference>
<organism evidence="16 17">
    <name type="scientific">Alteribacter keqinensis</name>
    <dbReference type="NCBI Taxonomy" id="2483800"/>
    <lineage>
        <taxon>Bacteria</taxon>
        <taxon>Bacillati</taxon>
        <taxon>Bacillota</taxon>
        <taxon>Bacilli</taxon>
        <taxon>Bacillales</taxon>
        <taxon>Bacillaceae</taxon>
        <taxon>Alteribacter</taxon>
    </lineage>
</organism>
<dbReference type="Pfam" id="PF00367">
    <property type="entry name" value="PTS_EIIB"/>
    <property type="match status" value="1"/>
</dbReference>
<dbReference type="GO" id="GO:0090563">
    <property type="term" value="F:protein-phosphocysteine-sugar phosphotransferase activity"/>
    <property type="evidence" value="ECO:0007669"/>
    <property type="project" value="TreeGrafter"/>
</dbReference>
<evidence type="ECO:0000256" key="11">
    <source>
        <dbReference type="PROSITE-ProRule" id="PRU00421"/>
    </source>
</evidence>
<evidence type="ECO:0000259" key="15">
    <source>
        <dbReference type="PROSITE" id="PS51103"/>
    </source>
</evidence>
<dbReference type="Proteomes" id="UP000278746">
    <property type="component" value="Unassembled WGS sequence"/>
</dbReference>
<keyword evidence="2" id="KW-0813">Transport</keyword>
<dbReference type="PANTHER" id="PTHR30009">
    <property type="entry name" value="CYTOCHROME C-TYPE SYNTHESIS PROTEIN AND PTS TRANSMEMBRANE COMPONENT"/>
    <property type="match status" value="1"/>
</dbReference>
<feature type="domain" description="PTS EIIB type-1" evidence="14">
    <location>
        <begin position="471"/>
        <end position="549"/>
    </location>
</feature>
<dbReference type="InterPro" id="IPR011300">
    <property type="entry name" value="PTS_IIBC"/>
</dbReference>
<evidence type="ECO:0000256" key="6">
    <source>
        <dbReference type="ARBA" id="ARBA00022683"/>
    </source>
</evidence>
<keyword evidence="7 13" id="KW-0812">Transmembrane</keyword>
<evidence type="ECO:0000256" key="10">
    <source>
        <dbReference type="ARBA" id="ARBA00023136"/>
    </source>
</evidence>
<dbReference type="PANTHER" id="PTHR30009:SF8">
    <property type="entry name" value="PTS SYSTEM, IIBC COMPONENT"/>
    <property type="match status" value="1"/>
</dbReference>
<keyword evidence="3" id="KW-1003">Cell membrane</keyword>